<dbReference type="GO" id="GO:0005524">
    <property type="term" value="F:ATP binding"/>
    <property type="evidence" value="ECO:0007669"/>
    <property type="project" value="UniProtKB-KW"/>
</dbReference>
<evidence type="ECO:0000259" key="9">
    <source>
        <dbReference type="PROSITE" id="PS50929"/>
    </source>
</evidence>
<evidence type="ECO:0000313" key="10">
    <source>
        <dbReference type="EMBL" id="GIE02033.1"/>
    </source>
</evidence>
<dbReference type="Pfam" id="PF00005">
    <property type="entry name" value="ABC_tran"/>
    <property type="match status" value="1"/>
</dbReference>
<evidence type="ECO:0000256" key="3">
    <source>
        <dbReference type="ARBA" id="ARBA00022741"/>
    </source>
</evidence>
<dbReference type="PROSITE" id="PS50929">
    <property type="entry name" value="ABC_TM1F"/>
    <property type="match status" value="1"/>
</dbReference>
<keyword evidence="11" id="KW-1185">Reference proteome</keyword>
<dbReference type="SUPFAM" id="SSF90123">
    <property type="entry name" value="ABC transporter transmembrane region"/>
    <property type="match status" value="1"/>
</dbReference>
<evidence type="ECO:0000259" key="8">
    <source>
        <dbReference type="PROSITE" id="PS50893"/>
    </source>
</evidence>
<evidence type="ECO:0000313" key="11">
    <source>
        <dbReference type="Proteomes" id="UP000637628"/>
    </source>
</evidence>
<dbReference type="Proteomes" id="UP000637628">
    <property type="component" value="Unassembled WGS sequence"/>
</dbReference>
<evidence type="ECO:0000256" key="4">
    <source>
        <dbReference type="ARBA" id="ARBA00022840"/>
    </source>
</evidence>
<dbReference type="InterPro" id="IPR017871">
    <property type="entry name" value="ABC_transporter-like_CS"/>
</dbReference>
<dbReference type="SMART" id="SM00382">
    <property type="entry name" value="AAA"/>
    <property type="match status" value="1"/>
</dbReference>
<dbReference type="InterPro" id="IPR003593">
    <property type="entry name" value="AAA+_ATPase"/>
</dbReference>
<feature type="transmembrane region" description="Helical" evidence="7">
    <location>
        <begin position="271"/>
        <end position="289"/>
    </location>
</feature>
<keyword evidence="6 7" id="KW-0472">Membrane</keyword>
<evidence type="ECO:0000256" key="6">
    <source>
        <dbReference type="ARBA" id="ARBA00023136"/>
    </source>
</evidence>
<accession>A0ABQ3YWU7</accession>
<dbReference type="PANTHER" id="PTHR24221:SF654">
    <property type="entry name" value="ATP-BINDING CASSETTE SUB-FAMILY B MEMBER 6"/>
    <property type="match status" value="1"/>
</dbReference>
<feature type="transmembrane region" description="Helical" evidence="7">
    <location>
        <begin position="55"/>
        <end position="76"/>
    </location>
</feature>
<feature type="domain" description="ABC transmembrane type-1" evidence="9">
    <location>
        <begin position="23"/>
        <end position="300"/>
    </location>
</feature>
<dbReference type="InterPro" id="IPR036640">
    <property type="entry name" value="ABC1_TM_sf"/>
</dbReference>
<reference evidence="10 11" key="1">
    <citation type="submission" date="2021-01" db="EMBL/GenBank/DDBJ databases">
        <title>Whole genome shotgun sequence of Actinoplanes durhamensis NBRC 14914.</title>
        <authorList>
            <person name="Komaki H."/>
            <person name="Tamura T."/>
        </authorList>
    </citation>
    <scope>NUCLEOTIDE SEQUENCE [LARGE SCALE GENOMIC DNA]</scope>
    <source>
        <strain evidence="10 11">NBRC 14914</strain>
    </source>
</reference>
<organism evidence="10 11">
    <name type="scientific">Paractinoplanes durhamensis</name>
    <dbReference type="NCBI Taxonomy" id="113563"/>
    <lineage>
        <taxon>Bacteria</taxon>
        <taxon>Bacillati</taxon>
        <taxon>Actinomycetota</taxon>
        <taxon>Actinomycetes</taxon>
        <taxon>Micromonosporales</taxon>
        <taxon>Micromonosporaceae</taxon>
        <taxon>Paractinoplanes</taxon>
    </lineage>
</organism>
<evidence type="ECO:0000256" key="5">
    <source>
        <dbReference type="ARBA" id="ARBA00022989"/>
    </source>
</evidence>
<feature type="domain" description="ABC transporter" evidence="8">
    <location>
        <begin position="332"/>
        <end position="546"/>
    </location>
</feature>
<dbReference type="Pfam" id="PF00664">
    <property type="entry name" value="ABC_membrane"/>
    <property type="match status" value="1"/>
</dbReference>
<dbReference type="PROSITE" id="PS50893">
    <property type="entry name" value="ABC_TRANSPORTER_2"/>
    <property type="match status" value="1"/>
</dbReference>
<dbReference type="InterPro" id="IPR039421">
    <property type="entry name" value="Type_1_exporter"/>
</dbReference>
<name>A0ABQ3YWU7_9ACTN</name>
<dbReference type="InterPro" id="IPR011527">
    <property type="entry name" value="ABC1_TM_dom"/>
</dbReference>
<comment type="subcellular location">
    <subcellularLocation>
        <location evidence="1">Cell membrane</location>
        <topology evidence="1">Multi-pass membrane protein</topology>
    </subcellularLocation>
</comment>
<feature type="transmembrane region" description="Helical" evidence="7">
    <location>
        <begin position="21"/>
        <end position="43"/>
    </location>
</feature>
<protein>
    <submittedName>
        <fullName evidence="10">ABC transporter ATP-binding protein</fullName>
    </submittedName>
</protein>
<keyword evidence="5 7" id="KW-1133">Transmembrane helix</keyword>
<keyword evidence="2 7" id="KW-0812">Transmembrane</keyword>
<keyword evidence="4 10" id="KW-0067">ATP-binding</keyword>
<dbReference type="Gene3D" id="3.40.50.300">
    <property type="entry name" value="P-loop containing nucleotide triphosphate hydrolases"/>
    <property type="match status" value="1"/>
</dbReference>
<feature type="transmembrane region" description="Helical" evidence="7">
    <location>
        <begin position="156"/>
        <end position="175"/>
    </location>
</feature>
<sequence>MRRSELLRWAVRDSRGGLTASWVGGLGYQGGLIALPWCLGRALDQGITGGDRGALIGWAVATLAVSVALTGAEWAMRWWATLSGVRTGNALLLRLAGRVLGWDAATAHKFTAGDLVVRGTRDVEQITIWLSTVPSLASGVIGLVAVLVVVATLDPLLALIGLATLPLLILVNLWYPRRYDRANEALSAAHGARADAVEDLLSASTAVRGLGGEAVLVERHHEVSRTVRDRTLALARVAAGWSAHAPFVPWLATAAGVAVGGLAVLDGRFSVGGLVAFASWMALLGRQVMMLTLRFNQFGDAWTAAGRIGTVLDATPTVVSPAHPVPLTGGPLRTSGVTVTPPGREPLPIPDVTVEPGEFVAVTGAVGTGKSTLLRLFARLADPATGAVTLGGTGLAGFDLAAVRADITLVGQRPLLLSGTIAGNLRLGRDGVTDEQMRDACRRAAILDHIESLPDGFGTELGERGSTVSGGQAQRLALARGLLRGSRILLLDDVTSAVDAATEQRILDGLRDADVTIVFATSRPAVAARADRVVDLGVHDGELVHG</sequence>
<comment type="caution">
    <text evidence="10">The sequence shown here is derived from an EMBL/GenBank/DDBJ whole genome shotgun (WGS) entry which is preliminary data.</text>
</comment>
<feature type="transmembrane region" description="Helical" evidence="7">
    <location>
        <begin position="128"/>
        <end position="150"/>
    </location>
</feature>
<dbReference type="PROSITE" id="PS00211">
    <property type="entry name" value="ABC_TRANSPORTER_1"/>
    <property type="match status" value="1"/>
</dbReference>
<feature type="transmembrane region" description="Helical" evidence="7">
    <location>
        <begin position="247"/>
        <end position="265"/>
    </location>
</feature>
<keyword evidence="3" id="KW-0547">Nucleotide-binding</keyword>
<dbReference type="SUPFAM" id="SSF52540">
    <property type="entry name" value="P-loop containing nucleoside triphosphate hydrolases"/>
    <property type="match status" value="1"/>
</dbReference>
<dbReference type="EMBL" id="BOML01000027">
    <property type="protein sequence ID" value="GIE02033.1"/>
    <property type="molecule type" value="Genomic_DNA"/>
</dbReference>
<evidence type="ECO:0000256" key="7">
    <source>
        <dbReference type="SAM" id="Phobius"/>
    </source>
</evidence>
<dbReference type="Gene3D" id="1.20.1560.10">
    <property type="entry name" value="ABC transporter type 1, transmembrane domain"/>
    <property type="match status" value="1"/>
</dbReference>
<dbReference type="InterPro" id="IPR003439">
    <property type="entry name" value="ABC_transporter-like_ATP-bd"/>
</dbReference>
<gene>
    <name evidence="10" type="primary">draA</name>
    <name evidence="10" type="ORF">Adu01nite_33830</name>
</gene>
<evidence type="ECO:0000256" key="1">
    <source>
        <dbReference type="ARBA" id="ARBA00004651"/>
    </source>
</evidence>
<proteinExistence type="predicted"/>
<dbReference type="InterPro" id="IPR027417">
    <property type="entry name" value="P-loop_NTPase"/>
</dbReference>
<dbReference type="PANTHER" id="PTHR24221">
    <property type="entry name" value="ATP-BINDING CASSETTE SUB-FAMILY B"/>
    <property type="match status" value="1"/>
</dbReference>
<evidence type="ECO:0000256" key="2">
    <source>
        <dbReference type="ARBA" id="ARBA00022692"/>
    </source>
</evidence>
<dbReference type="RefSeq" id="WP_203727793.1">
    <property type="nucleotide sequence ID" value="NZ_BAAATX010000056.1"/>
</dbReference>